<dbReference type="PROSITE" id="PS51257">
    <property type="entry name" value="PROKAR_LIPOPROTEIN"/>
    <property type="match status" value="1"/>
</dbReference>
<evidence type="ECO:0000313" key="1">
    <source>
        <dbReference type="EMBL" id="TFD96084.1"/>
    </source>
</evidence>
<dbReference type="Proteomes" id="UP000297861">
    <property type="component" value="Unassembled WGS sequence"/>
</dbReference>
<dbReference type="STRING" id="1121485.GCA_000426485_00507"/>
<reference evidence="1 2" key="1">
    <citation type="submission" date="2019-03" db="EMBL/GenBank/DDBJ databases">
        <title>San Antonio Military Medical Center submission to MRSN (WRAIR), pending publication.</title>
        <authorList>
            <person name="Blyth D.M."/>
            <person name="Mccarthy S.L."/>
            <person name="Schall S.E."/>
            <person name="Stam J.A."/>
            <person name="Ong A.C."/>
            <person name="Mcgann P.T."/>
        </authorList>
    </citation>
    <scope>NUCLEOTIDE SEQUENCE [LARGE SCALE GENOMIC DNA]</scope>
    <source>
        <strain evidence="1 2">MRSN571793</strain>
    </source>
</reference>
<accession>A0A4Y8L1R1</accession>
<dbReference type="Pfam" id="PF14054">
    <property type="entry name" value="DUF4249"/>
    <property type="match status" value="1"/>
</dbReference>
<sequence length="267" mass="30198">MKKIINIPLIVIALLMTAILTSCEKEIDVDLNSVTPRLVIEGLVVKDSIAKVKLTKTKDFNDNNVYEPITGASIQISDDAGNTETLLLNSTGWYVAKTLKGVEGRTYKLTVLYDEQTYTSTSKMPPVVKIDSLSMFDFKVLDYWLPRVHFKDPVGTTNDYYRAKLYVNDKYIPCAYEAISMDRSDGIEYVNLCFPDEKKLVDEEIKKGDRLKIELQSLDKGAYTYFYTLDGISDSNNNPTSNITGGALGYFSAYSYDRQEIIADWED</sequence>
<keyword evidence="2" id="KW-1185">Reference proteome</keyword>
<dbReference type="OrthoDB" id="637707at2"/>
<dbReference type="InterPro" id="IPR025345">
    <property type="entry name" value="DUF4249"/>
</dbReference>
<organism evidence="1 2">
    <name type="scientific">Dysgonomonas capnocytophagoides</name>
    <dbReference type="NCBI Taxonomy" id="45254"/>
    <lineage>
        <taxon>Bacteria</taxon>
        <taxon>Pseudomonadati</taxon>
        <taxon>Bacteroidota</taxon>
        <taxon>Bacteroidia</taxon>
        <taxon>Bacteroidales</taxon>
        <taxon>Dysgonomonadaceae</taxon>
        <taxon>Dysgonomonas</taxon>
    </lineage>
</organism>
<dbReference type="EMBL" id="SOML01000006">
    <property type="protein sequence ID" value="TFD96084.1"/>
    <property type="molecule type" value="Genomic_DNA"/>
</dbReference>
<name>A0A4Y8L1R1_9BACT</name>
<evidence type="ECO:0000313" key="2">
    <source>
        <dbReference type="Proteomes" id="UP000297861"/>
    </source>
</evidence>
<gene>
    <name evidence="1" type="ORF">E2605_10855</name>
</gene>
<proteinExistence type="predicted"/>
<comment type="caution">
    <text evidence="1">The sequence shown here is derived from an EMBL/GenBank/DDBJ whole genome shotgun (WGS) entry which is preliminary data.</text>
</comment>
<dbReference type="RefSeq" id="WP_026627779.1">
    <property type="nucleotide sequence ID" value="NZ_JAWZLG010000015.1"/>
</dbReference>
<dbReference type="AlphaFoldDB" id="A0A4Y8L1R1"/>
<protein>
    <submittedName>
        <fullName evidence="1">DUF4249 domain-containing protein</fullName>
    </submittedName>
</protein>